<comment type="caution">
    <text evidence="4">The sequence shown here is derived from an EMBL/GenBank/DDBJ whole genome shotgun (WGS) entry which is preliminary data.</text>
</comment>
<name>A0A258D062_CAUVI</name>
<dbReference type="GO" id="GO:0005829">
    <property type="term" value="C:cytosol"/>
    <property type="evidence" value="ECO:0007669"/>
    <property type="project" value="TreeGrafter"/>
</dbReference>
<evidence type="ECO:0000313" key="5">
    <source>
        <dbReference type="Proteomes" id="UP000215616"/>
    </source>
</evidence>
<proteinExistence type="predicted"/>
<dbReference type="InterPro" id="IPR016181">
    <property type="entry name" value="Acyl_CoA_acyltransferase"/>
</dbReference>
<dbReference type="CDD" id="cd04301">
    <property type="entry name" value="NAT_SF"/>
    <property type="match status" value="1"/>
</dbReference>
<dbReference type="SUPFAM" id="SSF55729">
    <property type="entry name" value="Acyl-CoA N-acyltransferases (Nat)"/>
    <property type="match status" value="1"/>
</dbReference>
<dbReference type="Gene3D" id="3.40.1190.20">
    <property type="match status" value="1"/>
</dbReference>
<dbReference type="SUPFAM" id="SSF53613">
    <property type="entry name" value="Ribokinase-like"/>
    <property type="match status" value="1"/>
</dbReference>
<dbReference type="EMBL" id="NCDQ01000270">
    <property type="protein sequence ID" value="OYX01036.1"/>
    <property type="molecule type" value="Genomic_DNA"/>
</dbReference>
<dbReference type="GO" id="GO:0016747">
    <property type="term" value="F:acyltransferase activity, transferring groups other than amino-acyl groups"/>
    <property type="evidence" value="ECO:0007669"/>
    <property type="project" value="InterPro"/>
</dbReference>
<sequence length="216" mass="23168">MPLLTLYQDHELADIAALVNSAYRGETATQGWTSESALLGGQRTDEASLRADLAAKPGSTILTFRNETWEKPFACAWIEPQADDVWYVGMITVTPERQAGGLGRAVLETCEAYARARGVPTVIDGEKSETRLLLDLVPRCDHAVFSEPGLANYAPGARPVDGLRKAIAEGCRAAAVTRGEKGTLWLTAEDPEPRVTPAFRVQATNTTGAGDVFHGA</sequence>
<dbReference type="GO" id="GO:0016301">
    <property type="term" value="F:kinase activity"/>
    <property type="evidence" value="ECO:0007669"/>
    <property type="project" value="UniProtKB-KW"/>
</dbReference>
<evidence type="ECO:0000256" key="1">
    <source>
        <dbReference type="ARBA" id="ARBA00022679"/>
    </source>
</evidence>
<dbReference type="PANTHER" id="PTHR10584">
    <property type="entry name" value="SUGAR KINASE"/>
    <property type="match status" value="1"/>
</dbReference>
<dbReference type="Proteomes" id="UP000215616">
    <property type="component" value="Unassembled WGS sequence"/>
</dbReference>
<feature type="domain" description="Carbohydrate kinase PfkB" evidence="3">
    <location>
        <begin position="103"/>
        <end position="216"/>
    </location>
</feature>
<organism evidence="4 5">
    <name type="scientific">Caulobacter vibrioides</name>
    <name type="common">Caulobacter crescentus</name>
    <dbReference type="NCBI Taxonomy" id="155892"/>
    <lineage>
        <taxon>Bacteria</taxon>
        <taxon>Pseudomonadati</taxon>
        <taxon>Pseudomonadota</taxon>
        <taxon>Alphaproteobacteria</taxon>
        <taxon>Caulobacterales</taxon>
        <taxon>Caulobacteraceae</taxon>
        <taxon>Caulobacter</taxon>
    </lineage>
</organism>
<reference evidence="4 5" key="1">
    <citation type="submission" date="2017-03" db="EMBL/GenBank/DDBJ databases">
        <title>Lifting the veil on microbial sulfur biogeochemistry in mining wastewaters.</title>
        <authorList>
            <person name="Kantor R.S."/>
            <person name="Colenbrander Nelson T."/>
            <person name="Marshall S."/>
            <person name="Bennett D."/>
            <person name="Apte S."/>
            <person name="Camacho D."/>
            <person name="Thomas B.C."/>
            <person name="Warren L.A."/>
            <person name="Banfield J.F."/>
        </authorList>
    </citation>
    <scope>NUCLEOTIDE SEQUENCE [LARGE SCALE GENOMIC DNA]</scope>
    <source>
        <strain evidence="4">32-67-7</strain>
    </source>
</reference>
<keyword evidence="2" id="KW-0418">Kinase</keyword>
<dbReference type="PANTHER" id="PTHR10584:SF157">
    <property type="entry name" value="SULFOFRUCTOSE KINASE"/>
    <property type="match status" value="1"/>
</dbReference>
<gene>
    <name evidence="4" type="ORF">B7Z12_14935</name>
</gene>
<dbReference type="InterPro" id="IPR011611">
    <property type="entry name" value="PfkB_dom"/>
</dbReference>
<evidence type="ECO:0000259" key="3">
    <source>
        <dbReference type="Pfam" id="PF00294"/>
    </source>
</evidence>
<feature type="non-terminal residue" evidence="4">
    <location>
        <position position="216"/>
    </location>
</feature>
<dbReference type="InterPro" id="IPR029056">
    <property type="entry name" value="Ribokinase-like"/>
</dbReference>
<dbReference type="AlphaFoldDB" id="A0A258D062"/>
<dbReference type="Pfam" id="PF00294">
    <property type="entry name" value="PfkB"/>
    <property type="match status" value="1"/>
</dbReference>
<protein>
    <recommendedName>
        <fullName evidence="3">Carbohydrate kinase PfkB domain-containing protein</fullName>
    </recommendedName>
</protein>
<evidence type="ECO:0000256" key="2">
    <source>
        <dbReference type="ARBA" id="ARBA00022777"/>
    </source>
</evidence>
<keyword evidence="1" id="KW-0808">Transferase</keyword>
<evidence type="ECO:0000313" key="4">
    <source>
        <dbReference type="EMBL" id="OYX01036.1"/>
    </source>
</evidence>
<accession>A0A258D062</accession>